<keyword evidence="2" id="KW-1185">Reference proteome</keyword>
<dbReference type="Proteomes" id="UP001530400">
    <property type="component" value="Unassembled WGS sequence"/>
</dbReference>
<evidence type="ECO:0000313" key="1">
    <source>
        <dbReference type="EMBL" id="KAL3794369.1"/>
    </source>
</evidence>
<evidence type="ECO:0000313" key="2">
    <source>
        <dbReference type="Proteomes" id="UP001530400"/>
    </source>
</evidence>
<protein>
    <submittedName>
        <fullName evidence="1">Uncharacterized protein</fullName>
    </submittedName>
</protein>
<name>A0ABD3Q3B7_9STRA</name>
<organism evidence="1 2">
    <name type="scientific">Cyclotella atomus</name>
    <dbReference type="NCBI Taxonomy" id="382360"/>
    <lineage>
        <taxon>Eukaryota</taxon>
        <taxon>Sar</taxon>
        <taxon>Stramenopiles</taxon>
        <taxon>Ochrophyta</taxon>
        <taxon>Bacillariophyta</taxon>
        <taxon>Coscinodiscophyceae</taxon>
        <taxon>Thalassiosirophycidae</taxon>
        <taxon>Stephanodiscales</taxon>
        <taxon>Stephanodiscaceae</taxon>
        <taxon>Cyclotella</taxon>
    </lineage>
</organism>
<reference evidence="1 2" key="1">
    <citation type="submission" date="2024-10" db="EMBL/GenBank/DDBJ databases">
        <title>Updated reference genomes for cyclostephanoid diatoms.</title>
        <authorList>
            <person name="Roberts W.R."/>
            <person name="Alverson A.J."/>
        </authorList>
    </citation>
    <scope>NUCLEOTIDE SEQUENCE [LARGE SCALE GENOMIC DNA]</scope>
    <source>
        <strain evidence="1 2">AJA010-31</strain>
    </source>
</reference>
<gene>
    <name evidence="1" type="ORF">ACHAWO_007344</name>
</gene>
<dbReference type="AlphaFoldDB" id="A0ABD3Q3B7"/>
<sequence>MIPNLTPKSVFQSPEGITARLLIRASEGCPKVMSLAPGGIQDGLASVPILQEDDKDGDRPAPVYFHGSWDVAKHTPTILACHSIITTLGRTNRRHVRQRRWRLNLMMNKPGVMDRRAMCPGEFGFSPPLAGFGLSPRTIHGLGVSNNDSSESAKPKPGLAEMVIAASCCAYSRPPTTGTISNRSDYCIDDTFFNNFMESCATDALEDSQFSAFKASFSNKPDFCDPEKIQTST</sequence>
<proteinExistence type="predicted"/>
<accession>A0ABD3Q3B7</accession>
<dbReference type="EMBL" id="JALLPJ020000359">
    <property type="protein sequence ID" value="KAL3794369.1"/>
    <property type="molecule type" value="Genomic_DNA"/>
</dbReference>
<comment type="caution">
    <text evidence="1">The sequence shown here is derived from an EMBL/GenBank/DDBJ whole genome shotgun (WGS) entry which is preliminary data.</text>
</comment>